<sequence length="436" mass="48234">MPPLKTVQELKSLSTSALANFLAIAFVKIVGGDPIVKKRIVEVTEALTTPPRAKKHDVGFETRVQRLQRALSYILDTLLGSYVASLDLTPLQHQIMKWLSTCRLNNRDPKATGNLTSARLENMMVVVIGENVNRLASLSTLLWPHLVTGEVIKLIGGHCRSLRRLELACNCEATFAMNYVKEDPEFALQEKLLVSSLGALYDRAPGDFSGTRPGGCPKLQKLVLPRLDDEDGGLATHVTRALCQLRRLESITGAPMLVSLQQLRQEKDAPASLSLTHLSDIDTYNRRPMPDVQYLTSIVPKLTTVEVIMSENVTTSILTAFPSVNSLSLTLPDFHLSARRYKNLSHLDINLEFHVAWPLLQALSKGRIPLETLTIRHSTFQMGVNESSNAISSLAPVRIPSLMSFTLIRSSFIEFNALKTLVSGTPNLNQPHFDAN</sequence>
<dbReference type="InterPro" id="IPR032675">
    <property type="entry name" value="LRR_dom_sf"/>
</dbReference>
<name>A0AAW0SW92_SCYPA</name>
<dbReference type="EMBL" id="JARAKH010000043">
    <property type="protein sequence ID" value="KAK8379685.1"/>
    <property type="molecule type" value="Genomic_DNA"/>
</dbReference>
<reference evidence="1 2" key="1">
    <citation type="submission" date="2023-03" db="EMBL/GenBank/DDBJ databases">
        <title>High-quality genome of Scylla paramamosain provides insights in environmental adaptation.</title>
        <authorList>
            <person name="Zhang L."/>
        </authorList>
    </citation>
    <scope>NUCLEOTIDE SEQUENCE [LARGE SCALE GENOMIC DNA]</scope>
    <source>
        <strain evidence="1">LZ_2023a</strain>
        <tissue evidence="1">Muscle</tissue>
    </source>
</reference>
<evidence type="ECO:0000313" key="2">
    <source>
        <dbReference type="Proteomes" id="UP001487740"/>
    </source>
</evidence>
<dbReference type="Proteomes" id="UP001487740">
    <property type="component" value="Unassembled WGS sequence"/>
</dbReference>
<evidence type="ECO:0000313" key="1">
    <source>
        <dbReference type="EMBL" id="KAK8379685.1"/>
    </source>
</evidence>
<comment type="caution">
    <text evidence="1">The sequence shown here is derived from an EMBL/GenBank/DDBJ whole genome shotgun (WGS) entry which is preliminary data.</text>
</comment>
<protein>
    <submittedName>
        <fullName evidence="1">Uncharacterized protein</fullName>
    </submittedName>
</protein>
<proteinExistence type="predicted"/>
<organism evidence="1 2">
    <name type="scientific">Scylla paramamosain</name>
    <name type="common">Mud crab</name>
    <dbReference type="NCBI Taxonomy" id="85552"/>
    <lineage>
        <taxon>Eukaryota</taxon>
        <taxon>Metazoa</taxon>
        <taxon>Ecdysozoa</taxon>
        <taxon>Arthropoda</taxon>
        <taxon>Crustacea</taxon>
        <taxon>Multicrustacea</taxon>
        <taxon>Malacostraca</taxon>
        <taxon>Eumalacostraca</taxon>
        <taxon>Eucarida</taxon>
        <taxon>Decapoda</taxon>
        <taxon>Pleocyemata</taxon>
        <taxon>Brachyura</taxon>
        <taxon>Eubrachyura</taxon>
        <taxon>Portunoidea</taxon>
        <taxon>Portunidae</taxon>
        <taxon>Portuninae</taxon>
        <taxon>Scylla</taxon>
    </lineage>
</organism>
<gene>
    <name evidence="1" type="ORF">O3P69_019583</name>
</gene>
<dbReference type="Gene3D" id="3.80.10.10">
    <property type="entry name" value="Ribonuclease Inhibitor"/>
    <property type="match status" value="1"/>
</dbReference>
<keyword evidence="2" id="KW-1185">Reference proteome</keyword>
<accession>A0AAW0SW92</accession>
<dbReference type="AlphaFoldDB" id="A0AAW0SW92"/>